<comment type="subcellular location">
    <subcellularLocation>
        <location evidence="1">Lysosome membrane</location>
        <topology evidence="1">Multi-pass membrane protein</topology>
    </subcellularLocation>
</comment>
<dbReference type="PANTHER" id="PTHR23512">
    <property type="entry name" value="MAJOR FACILITATOR SUPERFAMILY DOMAIN-CONTAINING PROTEIN 1"/>
    <property type="match status" value="1"/>
</dbReference>
<feature type="transmembrane region" description="Helical" evidence="26">
    <location>
        <begin position="419"/>
        <end position="443"/>
    </location>
</feature>
<dbReference type="Pfam" id="PF07690">
    <property type="entry name" value="MFS_1"/>
    <property type="match status" value="1"/>
</dbReference>
<evidence type="ECO:0000313" key="29">
    <source>
        <dbReference type="Proteomes" id="UP001233172"/>
    </source>
</evidence>
<sequence>MASKPEPDEKTPLSQVVESNNDDSEEELQGCSGTAPCNPKSCLHRYFPVLVLICFLSFGSYFCYDNPAALQDTMIRELDISEGQFMAFYSFYSWPNVVLCMFGGYLIDRLFGVRLGAIIFGLFVTVGQVIFALGSLFNLYSLMCVGRFVFGIGGESLAVAQNTYAVKWFQGKELNMVFGLQLSFSRVGSTVNMNVMQPLYNYIDQNIHGYKCLGIALFVGAGMCVFSLICAIVLSFFDKRADRVLKRKQISSEEMIKFRDILTFPLSTWLISIICVAYYVAVFPFIGLGLVFFEMKFGLTPTSANAVNSLVYIVSAVASPVFGFLIDKIGKNVFWVIIGIVVTLGCHMMLAFSFINPYVSMVIMGLSYSVLASGLWPMVSLIIPGHQLGTAYGIMQAIQNLGLAVIALVAGIIVDQNGYLILEVFFMAWLCVALIAGVLLYLIDANKGGKLNLSAKARAIEKLKLDAEKSSN</sequence>
<evidence type="ECO:0000256" key="12">
    <source>
        <dbReference type="ARBA" id="ARBA00044891"/>
    </source>
</evidence>
<organism evidence="28 29">
    <name type="scientific">Biomphalaria pfeifferi</name>
    <name type="common">Bloodfluke planorb</name>
    <name type="synonym">Freshwater snail</name>
    <dbReference type="NCBI Taxonomy" id="112525"/>
    <lineage>
        <taxon>Eukaryota</taxon>
        <taxon>Metazoa</taxon>
        <taxon>Spiralia</taxon>
        <taxon>Lophotrochozoa</taxon>
        <taxon>Mollusca</taxon>
        <taxon>Gastropoda</taxon>
        <taxon>Heterobranchia</taxon>
        <taxon>Euthyneura</taxon>
        <taxon>Panpulmonata</taxon>
        <taxon>Hygrophila</taxon>
        <taxon>Lymnaeoidea</taxon>
        <taxon>Planorbidae</taxon>
        <taxon>Biomphalaria</taxon>
    </lineage>
</organism>
<dbReference type="EMBL" id="JASAOG010000032">
    <property type="protein sequence ID" value="KAK0061014.1"/>
    <property type="molecule type" value="Genomic_DNA"/>
</dbReference>
<evidence type="ECO:0000256" key="1">
    <source>
        <dbReference type="ARBA" id="ARBA00004155"/>
    </source>
</evidence>
<evidence type="ECO:0000256" key="3">
    <source>
        <dbReference type="ARBA" id="ARBA00022448"/>
    </source>
</evidence>
<dbReference type="InterPro" id="IPR011701">
    <property type="entry name" value="MFS"/>
</dbReference>
<evidence type="ECO:0000256" key="20">
    <source>
        <dbReference type="ARBA" id="ARBA00044924"/>
    </source>
</evidence>
<comment type="similarity">
    <text evidence="2">Belongs to the major facilitator superfamily.</text>
</comment>
<evidence type="ECO:0000256" key="8">
    <source>
        <dbReference type="ARBA" id="ARBA00044876"/>
    </source>
</evidence>
<comment type="catalytic activity">
    <reaction evidence="13">
        <text>L-alpha-aminoacyl-L-lysine(out) = L-alpha-aminoacyl-L-lysine(in)</text>
        <dbReference type="Rhea" id="RHEA:79383"/>
        <dbReference type="ChEBI" id="CHEBI:229966"/>
    </reaction>
</comment>
<comment type="catalytic activity">
    <reaction evidence="12">
        <text>L-lysyl-L-alpha-amino acid(out) = L-lysyl-L-alpha-amino acid(in)</text>
        <dbReference type="Rhea" id="RHEA:79387"/>
        <dbReference type="ChEBI" id="CHEBI:229965"/>
    </reaction>
</comment>
<comment type="catalytic activity">
    <reaction evidence="18">
        <text>L-histidyl-L-alpha-amino acid(out) = L-histidyl-L-alpha-amino acid(in)</text>
        <dbReference type="Rhea" id="RHEA:79379"/>
        <dbReference type="ChEBI" id="CHEBI:229964"/>
    </reaction>
</comment>
<dbReference type="AlphaFoldDB" id="A0AAD8BW86"/>
<evidence type="ECO:0000313" key="28">
    <source>
        <dbReference type="EMBL" id="KAK0061014.1"/>
    </source>
</evidence>
<feature type="domain" description="Major facilitator superfamily (MFS) profile" evidence="27">
    <location>
        <begin position="46"/>
        <end position="447"/>
    </location>
</feature>
<dbReference type="Gene3D" id="1.20.1250.20">
    <property type="entry name" value="MFS general substrate transporter like domains"/>
    <property type="match status" value="2"/>
</dbReference>
<accession>A0AAD8BW86</accession>
<evidence type="ECO:0000256" key="18">
    <source>
        <dbReference type="ARBA" id="ARBA00044912"/>
    </source>
</evidence>
<evidence type="ECO:0000256" key="19">
    <source>
        <dbReference type="ARBA" id="ARBA00044919"/>
    </source>
</evidence>
<dbReference type="GO" id="GO:0022857">
    <property type="term" value="F:transmembrane transporter activity"/>
    <property type="evidence" value="ECO:0007669"/>
    <property type="project" value="InterPro"/>
</dbReference>
<dbReference type="GO" id="GO:0005765">
    <property type="term" value="C:lysosomal membrane"/>
    <property type="evidence" value="ECO:0007669"/>
    <property type="project" value="UniProtKB-SubCell"/>
</dbReference>
<feature type="transmembrane region" description="Helical" evidence="26">
    <location>
        <begin position="85"/>
        <end position="107"/>
    </location>
</feature>
<keyword evidence="29" id="KW-1185">Reference proteome</keyword>
<dbReference type="PROSITE" id="PS50850">
    <property type="entry name" value="MFS"/>
    <property type="match status" value="1"/>
</dbReference>
<comment type="catalytic activity">
    <reaction evidence="8">
        <text>L-lysyl-L-alanine(out) = L-lysyl-L-alanine(in)</text>
        <dbReference type="Rhea" id="RHEA:79399"/>
        <dbReference type="ChEBI" id="CHEBI:229954"/>
    </reaction>
</comment>
<evidence type="ECO:0000256" key="11">
    <source>
        <dbReference type="ARBA" id="ARBA00044884"/>
    </source>
</evidence>
<proteinExistence type="inferred from homology"/>
<keyword evidence="5 26" id="KW-1133">Transmembrane helix</keyword>
<feature type="transmembrane region" description="Helical" evidence="26">
    <location>
        <begin position="258"/>
        <end position="286"/>
    </location>
</feature>
<comment type="catalytic activity">
    <reaction evidence="10">
        <text>L-alpha-aminoacyl-L-arginine(out) = L-alpha-aminoacyl-L-arginine(in)</text>
        <dbReference type="Rhea" id="RHEA:79367"/>
        <dbReference type="ChEBI" id="CHEBI:229968"/>
    </reaction>
</comment>
<feature type="transmembrane region" description="Helical" evidence="26">
    <location>
        <begin position="46"/>
        <end position="64"/>
    </location>
</feature>
<dbReference type="InterPro" id="IPR020846">
    <property type="entry name" value="MFS_dom"/>
</dbReference>
<evidence type="ECO:0000256" key="15">
    <source>
        <dbReference type="ARBA" id="ARBA00044899"/>
    </source>
</evidence>
<feature type="compositionally biased region" description="Basic and acidic residues" evidence="25">
    <location>
        <begin position="1"/>
        <end position="11"/>
    </location>
</feature>
<comment type="catalytic activity">
    <reaction evidence="16">
        <text>L-lysyl-L-lysine(out) = L-lysyl-L-lysine(in)</text>
        <dbReference type="Rhea" id="RHEA:79403"/>
        <dbReference type="ChEBI" id="CHEBI:229956"/>
    </reaction>
</comment>
<evidence type="ECO:0000259" key="27">
    <source>
        <dbReference type="PROSITE" id="PS50850"/>
    </source>
</evidence>
<keyword evidence="4 26" id="KW-0812">Transmembrane</keyword>
<dbReference type="SUPFAM" id="SSF103473">
    <property type="entry name" value="MFS general substrate transporter"/>
    <property type="match status" value="1"/>
</dbReference>
<comment type="catalytic activity">
    <reaction evidence="11">
        <text>L-alpha-aminoacyl-L-histidine(out) = L-alpha-aminoacyl-L-histidine(in)</text>
        <dbReference type="Rhea" id="RHEA:79375"/>
        <dbReference type="ChEBI" id="CHEBI:229967"/>
    </reaction>
</comment>
<evidence type="ECO:0000256" key="21">
    <source>
        <dbReference type="ARBA" id="ARBA00044985"/>
    </source>
</evidence>
<evidence type="ECO:0000256" key="14">
    <source>
        <dbReference type="ARBA" id="ARBA00044898"/>
    </source>
</evidence>
<evidence type="ECO:0000256" key="24">
    <source>
        <dbReference type="ARBA" id="ARBA00046376"/>
    </source>
</evidence>
<evidence type="ECO:0000256" key="9">
    <source>
        <dbReference type="ARBA" id="ARBA00044878"/>
    </source>
</evidence>
<feature type="transmembrane region" description="Helical" evidence="26">
    <location>
        <begin position="390"/>
        <end position="413"/>
    </location>
</feature>
<evidence type="ECO:0000256" key="10">
    <source>
        <dbReference type="ARBA" id="ARBA00044881"/>
    </source>
</evidence>
<comment type="catalytic activity">
    <reaction evidence="9">
        <text>L-histidyl-glycine(out) = L-histidyl-glycine(in)</text>
        <dbReference type="Rhea" id="RHEA:79395"/>
        <dbReference type="ChEBI" id="CHEBI:229957"/>
    </reaction>
</comment>
<dbReference type="PANTHER" id="PTHR23512:SF3">
    <property type="entry name" value="MAJOR FACILITATOR SUPERFAMILY DOMAIN-CONTAINING PROTEIN 1"/>
    <property type="match status" value="1"/>
</dbReference>
<name>A0AAD8BW86_BIOPF</name>
<evidence type="ECO:0000256" key="25">
    <source>
        <dbReference type="SAM" id="MobiDB-lite"/>
    </source>
</evidence>
<evidence type="ECO:0000256" key="13">
    <source>
        <dbReference type="ARBA" id="ARBA00044893"/>
    </source>
</evidence>
<dbReference type="InterPro" id="IPR052187">
    <property type="entry name" value="MFSD1"/>
</dbReference>
<comment type="catalytic activity">
    <reaction evidence="17">
        <text>L-arginyl-glycine(out) = L-arginyl-glycine(in)</text>
        <dbReference type="Rhea" id="RHEA:79391"/>
        <dbReference type="ChEBI" id="CHEBI:229955"/>
    </reaction>
</comment>
<comment type="catalytic activity">
    <reaction evidence="14">
        <text>L-aspartyl-L-lysine(out) = L-aspartyl-L-lysine(in)</text>
        <dbReference type="Rhea" id="RHEA:79411"/>
        <dbReference type="ChEBI" id="CHEBI:229953"/>
    </reaction>
</comment>
<comment type="caution">
    <text evidence="28">The sequence shown here is derived from an EMBL/GenBank/DDBJ whole genome shotgun (WGS) entry which is preliminary data.</text>
</comment>
<reference evidence="28" key="2">
    <citation type="submission" date="2023-04" db="EMBL/GenBank/DDBJ databases">
        <authorList>
            <person name="Bu L."/>
            <person name="Lu L."/>
            <person name="Laidemitt M.R."/>
            <person name="Zhang S.M."/>
            <person name="Mutuku M."/>
            <person name="Mkoji G."/>
            <person name="Steinauer M."/>
            <person name="Loker E.S."/>
        </authorList>
    </citation>
    <scope>NUCLEOTIDE SEQUENCE</scope>
    <source>
        <strain evidence="28">KasaAsao</strain>
        <tissue evidence="28">Whole Snail</tissue>
    </source>
</reference>
<feature type="transmembrane region" description="Helical" evidence="26">
    <location>
        <begin position="306"/>
        <end position="326"/>
    </location>
</feature>
<evidence type="ECO:0000256" key="2">
    <source>
        <dbReference type="ARBA" id="ARBA00008335"/>
    </source>
</evidence>
<evidence type="ECO:0000256" key="26">
    <source>
        <dbReference type="SAM" id="Phobius"/>
    </source>
</evidence>
<keyword evidence="3" id="KW-0813">Transport</keyword>
<feature type="transmembrane region" description="Helical" evidence="26">
    <location>
        <begin position="361"/>
        <end position="383"/>
    </location>
</feature>
<dbReference type="CDD" id="cd17340">
    <property type="entry name" value="MFS_MFSD1"/>
    <property type="match status" value="1"/>
</dbReference>
<evidence type="ECO:0000256" key="22">
    <source>
        <dbReference type="ARBA" id="ARBA00045018"/>
    </source>
</evidence>
<evidence type="ECO:0000256" key="17">
    <source>
        <dbReference type="ARBA" id="ARBA00044903"/>
    </source>
</evidence>
<comment type="catalytic activity">
    <reaction evidence="20">
        <text>L-lysyl-glycine(out) = L-lysyl-glycine(in)</text>
        <dbReference type="Rhea" id="RHEA:79407"/>
        <dbReference type="ChEBI" id="CHEBI:191202"/>
    </reaction>
</comment>
<evidence type="ECO:0000256" key="16">
    <source>
        <dbReference type="ARBA" id="ARBA00044900"/>
    </source>
</evidence>
<dbReference type="InterPro" id="IPR036259">
    <property type="entry name" value="MFS_trans_sf"/>
</dbReference>
<feature type="transmembrane region" description="Helical" evidence="26">
    <location>
        <begin position="113"/>
        <end position="140"/>
    </location>
</feature>
<evidence type="ECO:0000256" key="23">
    <source>
        <dbReference type="ARBA" id="ARBA00045709"/>
    </source>
</evidence>
<comment type="function">
    <text evidence="23">Lysosomal dipeptide uniporter that selectively exports lysine, arginine or histidine-containing dipeptides with a net positive charge from the lysosome lumen into the cytosol. Could play a role in a specific type of protein O-glycosylation indirectly regulating macrophages migration and tissue invasion. Also essential for liver homeostasis.</text>
</comment>
<evidence type="ECO:0000256" key="7">
    <source>
        <dbReference type="ARBA" id="ARBA00023228"/>
    </source>
</evidence>
<feature type="transmembrane region" description="Helical" evidence="26">
    <location>
        <begin position="215"/>
        <end position="237"/>
    </location>
</feature>
<dbReference type="Proteomes" id="UP001233172">
    <property type="component" value="Unassembled WGS sequence"/>
</dbReference>
<keyword evidence="7" id="KW-0458">Lysosome</keyword>
<gene>
    <name evidence="28" type="ORF">Bpfe_009542</name>
</gene>
<evidence type="ECO:0000256" key="5">
    <source>
        <dbReference type="ARBA" id="ARBA00022989"/>
    </source>
</evidence>
<evidence type="ECO:0000256" key="4">
    <source>
        <dbReference type="ARBA" id="ARBA00022692"/>
    </source>
</evidence>
<comment type="subunit">
    <text evidence="24">Homodimer. Interacts with lysosomal protein GLMP (via lumenal domain); the interaction starts while both proteins are still in the endoplasmic reticulum and is required for stabilization of MFSD1 in lysosomes but has no direct effect on its targeting to lysosomes or transporter activity.</text>
</comment>
<keyword evidence="6 26" id="KW-0472">Membrane</keyword>
<feature type="region of interest" description="Disordered" evidence="25">
    <location>
        <begin position="1"/>
        <end position="30"/>
    </location>
</feature>
<feature type="transmembrane region" description="Helical" evidence="26">
    <location>
        <begin position="333"/>
        <end position="355"/>
    </location>
</feature>
<comment type="catalytic activity">
    <reaction evidence="15">
        <text>L-arginyl-L-alpha-amino acid(out) = L-arginyl-L-alpha-amino acid(in)</text>
        <dbReference type="Rhea" id="RHEA:79371"/>
        <dbReference type="ChEBI" id="CHEBI:84315"/>
    </reaction>
</comment>
<protein>
    <recommendedName>
        <fullName evidence="21">Lysosomal dipeptide transporter MFSD1</fullName>
    </recommendedName>
    <alternativeName>
        <fullName evidence="22">Major facilitator superfamily domain-containing protein 1</fullName>
    </alternativeName>
</protein>
<evidence type="ECO:0000256" key="6">
    <source>
        <dbReference type="ARBA" id="ARBA00023136"/>
    </source>
</evidence>
<comment type="catalytic activity">
    <reaction evidence="19">
        <text>L-alanyl-L-lysine(out) = L-alanyl-L-lysine(in)</text>
        <dbReference type="Rhea" id="RHEA:79415"/>
        <dbReference type="ChEBI" id="CHEBI:192470"/>
    </reaction>
</comment>
<reference evidence="28" key="1">
    <citation type="journal article" date="2023" name="PLoS Negl. Trop. Dis.">
        <title>A genome sequence for Biomphalaria pfeifferi, the major vector snail for the human-infecting parasite Schistosoma mansoni.</title>
        <authorList>
            <person name="Bu L."/>
            <person name="Lu L."/>
            <person name="Laidemitt M.R."/>
            <person name="Zhang S.M."/>
            <person name="Mutuku M."/>
            <person name="Mkoji G."/>
            <person name="Steinauer M."/>
            <person name="Loker E.S."/>
        </authorList>
    </citation>
    <scope>NUCLEOTIDE SEQUENCE</scope>
    <source>
        <strain evidence="28">KasaAsao</strain>
    </source>
</reference>